<protein>
    <submittedName>
        <fullName evidence="2">Uncharacterized protein</fullName>
    </submittedName>
</protein>
<dbReference type="EMBL" id="DTAU01000155">
    <property type="protein sequence ID" value="HFQ79727.1"/>
    <property type="molecule type" value="Genomic_DNA"/>
</dbReference>
<name>A0A7J3MXX5_9CREN</name>
<gene>
    <name evidence="1" type="ORF">ENT99_08560</name>
    <name evidence="2" type="ORF">ENU64_03180</name>
</gene>
<dbReference type="EMBL" id="DTDH01000092">
    <property type="protein sequence ID" value="HGT98413.1"/>
    <property type="molecule type" value="Genomic_DNA"/>
</dbReference>
<reference evidence="2" key="1">
    <citation type="journal article" date="2020" name="mSystems">
        <title>Genome- and Community-Level Interaction Insights into Carbon Utilization and Element Cycling Functions of Hydrothermarchaeota in Hydrothermal Sediment.</title>
        <authorList>
            <person name="Zhou Z."/>
            <person name="Liu Y."/>
            <person name="Xu W."/>
            <person name="Pan J."/>
            <person name="Luo Z.H."/>
            <person name="Li M."/>
        </authorList>
    </citation>
    <scope>NUCLEOTIDE SEQUENCE [LARGE SCALE GENOMIC DNA]</scope>
    <source>
        <strain evidence="1">SpSt-629</strain>
        <strain evidence="2">SpSt-688</strain>
    </source>
</reference>
<dbReference type="AlphaFoldDB" id="A0A7J3MXX5"/>
<proteinExistence type="predicted"/>
<organism evidence="2">
    <name type="scientific">Ignisphaera aggregans</name>
    <dbReference type="NCBI Taxonomy" id="334771"/>
    <lineage>
        <taxon>Archaea</taxon>
        <taxon>Thermoproteota</taxon>
        <taxon>Thermoprotei</taxon>
        <taxon>Desulfurococcales</taxon>
        <taxon>Desulfurococcaceae</taxon>
        <taxon>Ignisphaera</taxon>
    </lineage>
</organism>
<accession>A0A7J3MXX5</accession>
<evidence type="ECO:0000313" key="2">
    <source>
        <dbReference type="EMBL" id="HGT98413.1"/>
    </source>
</evidence>
<comment type="caution">
    <text evidence="2">The sequence shown here is derived from an EMBL/GenBank/DDBJ whole genome shotgun (WGS) entry which is preliminary data.</text>
</comment>
<sequence length="100" mass="11424">MDENDIKRLVSDCERHLAVDDLNSFYTCIDSKGLVDWVKRDVVLIAKSNEFIRLLAYKVVGRDVYSLIAFYSVANNSLKYMGMDVDVSDIDDVKRILGDL</sequence>
<evidence type="ECO:0000313" key="1">
    <source>
        <dbReference type="EMBL" id="HFQ79727.1"/>
    </source>
</evidence>